<evidence type="ECO:0000313" key="2">
    <source>
        <dbReference type="EMBL" id="TCJ19011.1"/>
    </source>
</evidence>
<dbReference type="InterPro" id="IPR018911">
    <property type="entry name" value="Gmad2_Ig-like_dom"/>
</dbReference>
<sequence>MKHHVLVLLFLFAACGHDANKEKPDVSAAPVGVDAPFENKGRSDSVKTVAGAAHTGIPDTLTVEQRNGTVLHSGQIIRGKARGLFYFEAQFLLRLFDSSGRQLAMAPATAEGDWMTTSWVPFSGRLQWKNYNGPGRLVYEKANASGDPERDRSYSVPVLLVEKEK</sequence>
<evidence type="ECO:0000313" key="3">
    <source>
        <dbReference type="Proteomes" id="UP000295334"/>
    </source>
</evidence>
<dbReference type="Pfam" id="PF10648">
    <property type="entry name" value="Gmad2"/>
    <property type="match status" value="1"/>
</dbReference>
<gene>
    <name evidence="2" type="ORF">EPD60_00935</name>
</gene>
<accession>A0A4R1BNG6</accession>
<dbReference type="PROSITE" id="PS51257">
    <property type="entry name" value="PROKAR_LIPOPROTEIN"/>
    <property type="match status" value="1"/>
</dbReference>
<name>A0A4R1BNG6_9BACT</name>
<dbReference type="AlphaFoldDB" id="A0A4R1BNG6"/>
<dbReference type="RefSeq" id="WP_131445895.1">
    <property type="nucleotide sequence ID" value="NZ_SJZI01000002.1"/>
</dbReference>
<proteinExistence type="predicted"/>
<dbReference type="EMBL" id="SJZI01000002">
    <property type="protein sequence ID" value="TCJ19011.1"/>
    <property type="molecule type" value="Genomic_DNA"/>
</dbReference>
<protein>
    <recommendedName>
        <fullName evidence="1">Bacterial spore germination immunoglobulin-like domain-containing protein</fullName>
    </recommendedName>
</protein>
<feature type="domain" description="Bacterial spore germination immunoglobulin-like" evidence="1">
    <location>
        <begin position="68"/>
        <end position="137"/>
    </location>
</feature>
<keyword evidence="3" id="KW-1185">Reference proteome</keyword>
<comment type="caution">
    <text evidence="2">The sequence shown here is derived from an EMBL/GenBank/DDBJ whole genome shotgun (WGS) entry which is preliminary data.</text>
</comment>
<reference evidence="2 3" key="1">
    <citation type="submission" date="2019-03" db="EMBL/GenBank/DDBJ databases">
        <authorList>
            <person name="Kim M.K.M."/>
        </authorList>
    </citation>
    <scope>NUCLEOTIDE SEQUENCE [LARGE SCALE GENOMIC DNA]</scope>
    <source>
        <strain evidence="2 3">17J68-12</strain>
    </source>
</reference>
<organism evidence="2 3">
    <name type="scientific">Flaviaesturariibacter flavus</name>
    <dbReference type="NCBI Taxonomy" id="2502780"/>
    <lineage>
        <taxon>Bacteria</taxon>
        <taxon>Pseudomonadati</taxon>
        <taxon>Bacteroidota</taxon>
        <taxon>Chitinophagia</taxon>
        <taxon>Chitinophagales</taxon>
        <taxon>Chitinophagaceae</taxon>
        <taxon>Flaviaestuariibacter</taxon>
    </lineage>
</organism>
<dbReference type="OrthoDB" id="7629918at2"/>
<evidence type="ECO:0000259" key="1">
    <source>
        <dbReference type="Pfam" id="PF10648"/>
    </source>
</evidence>
<dbReference type="Proteomes" id="UP000295334">
    <property type="component" value="Unassembled WGS sequence"/>
</dbReference>